<sequence>MGDSEKIYEIVYGKTFGDYKLPDLEEFIHPFEVRFERNGISPNDTFEGKTCLDAGCGNGRGSFFMLRHGAAYVEAIDLSENNIASTKRFAKELGYGDRMNV</sequence>
<dbReference type="Pfam" id="PF13649">
    <property type="entry name" value="Methyltransf_25"/>
    <property type="match status" value="1"/>
</dbReference>
<name>A0A382VRE5_9ZZZZ</name>
<reference evidence="2" key="1">
    <citation type="submission" date="2018-05" db="EMBL/GenBank/DDBJ databases">
        <authorList>
            <person name="Lanie J.A."/>
            <person name="Ng W.-L."/>
            <person name="Kazmierczak K.M."/>
            <person name="Andrzejewski T.M."/>
            <person name="Davidsen T.M."/>
            <person name="Wayne K.J."/>
            <person name="Tettelin H."/>
            <person name="Glass J.I."/>
            <person name="Rusch D."/>
            <person name="Podicherti R."/>
            <person name="Tsui H.-C.T."/>
            <person name="Winkler M.E."/>
        </authorList>
    </citation>
    <scope>NUCLEOTIDE SEQUENCE</scope>
</reference>
<gene>
    <name evidence="2" type="ORF">METZ01_LOCUS401917</name>
</gene>
<proteinExistence type="predicted"/>
<dbReference type="InterPro" id="IPR029063">
    <property type="entry name" value="SAM-dependent_MTases_sf"/>
</dbReference>
<feature type="non-terminal residue" evidence="2">
    <location>
        <position position="101"/>
    </location>
</feature>
<evidence type="ECO:0000313" key="2">
    <source>
        <dbReference type="EMBL" id="SVD49063.1"/>
    </source>
</evidence>
<evidence type="ECO:0000259" key="1">
    <source>
        <dbReference type="Pfam" id="PF13649"/>
    </source>
</evidence>
<dbReference type="InterPro" id="IPR041698">
    <property type="entry name" value="Methyltransf_25"/>
</dbReference>
<dbReference type="SUPFAM" id="SSF53335">
    <property type="entry name" value="S-adenosyl-L-methionine-dependent methyltransferases"/>
    <property type="match status" value="1"/>
</dbReference>
<protein>
    <recommendedName>
        <fullName evidence="1">Methyltransferase domain-containing protein</fullName>
    </recommendedName>
</protein>
<dbReference type="CDD" id="cd02440">
    <property type="entry name" value="AdoMet_MTases"/>
    <property type="match status" value="1"/>
</dbReference>
<feature type="domain" description="Methyltransferase" evidence="1">
    <location>
        <begin position="52"/>
        <end position="94"/>
    </location>
</feature>
<organism evidence="2">
    <name type="scientific">marine metagenome</name>
    <dbReference type="NCBI Taxonomy" id="408172"/>
    <lineage>
        <taxon>unclassified sequences</taxon>
        <taxon>metagenomes</taxon>
        <taxon>ecological metagenomes</taxon>
    </lineage>
</organism>
<dbReference type="AlphaFoldDB" id="A0A382VRE5"/>
<accession>A0A382VRE5</accession>
<dbReference type="EMBL" id="UINC01154020">
    <property type="protein sequence ID" value="SVD49063.1"/>
    <property type="molecule type" value="Genomic_DNA"/>
</dbReference>
<dbReference type="Gene3D" id="3.40.50.150">
    <property type="entry name" value="Vaccinia Virus protein VP39"/>
    <property type="match status" value="1"/>
</dbReference>